<dbReference type="Proteomes" id="UP000465092">
    <property type="component" value="Segment"/>
</dbReference>
<dbReference type="EMBL" id="MN692199">
    <property type="protein sequence ID" value="QHI00844.1"/>
    <property type="molecule type" value="Genomic_DNA"/>
</dbReference>
<evidence type="ECO:0000313" key="1">
    <source>
        <dbReference type="EMBL" id="QHI00844.1"/>
    </source>
</evidence>
<proteinExistence type="predicted"/>
<organism evidence="1 2">
    <name type="scientific">Pectobacterium phage MA12</name>
    <dbReference type="NCBI Taxonomy" id="2686474"/>
    <lineage>
        <taxon>Viruses</taxon>
        <taxon>Duplodnaviria</taxon>
        <taxon>Heunggongvirae</taxon>
        <taxon>Uroviricota</taxon>
        <taxon>Caudoviricetes</taxon>
        <taxon>Casjensviridae</taxon>
        <taxon>Newforgelanevirus</taxon>
        <taxon>Newforgelanevirus MA12</taxon>
    </lineage>
</organism>
<protein>
    <submittedName>
        <fullName evidence="1">Uncharacterized protein</fullName>
    </submittedName>
</protein>
<gene>
    <name evidence="1" type="ORF">MA12_gp17</name>
</gene>
<keyword evidence="2" id="KW-1185">Reference proteome</keyword>
<name>A0A6B9RKU5_9CAUD</name>
<accession>A0A6B9RKU5</accession>
<reference evidence="1 2" key="1">
    <citation type="journal article" date="2020" name="Viruses">
        <title>Genomic Characterization, Formulation and Efficacy in Planta of a Siphoviridae and Podoviridae Protection Cocktail against the Bacterial Plant Pathogens Pectobacterium spp.</title>
        <authorList>
            <person name="Zaczek-Moczydlowska M.A."/>
            <person name="Young G.K."/>
            <person name="Trudgett J."/>
            <person name="Fleming C.C."/>
            <person name="Campbell K."/>
            <person name="O'Hanlon R."/>
        </authorList>
    </citation>
    <scope>NUCLEOTIDE SEQUENCE [LARGE SCALE GENOMIC DNA]</scope>
</reference>
<evidence type="ECO:0000313" key="2">
    <source>
        <dbReference type="Proteomes" id="UP000465092"/>
    </source>
</evidence>
<sequence length="114" mass="13094">MDAISFRDRYASILWRRCGIRIAVSFCSCCGLRRAQTILLLYCWWLSMKNFIVKWSVDVEANSYEEAAAIVASQYFQKRIEQGQPDSACVFEVLRTDADWKDANPVVVDLSEGK</sequence>